<protein>
    <submittedName>
        <fullName evidence="1">Uncharacterized protein</fullName>
    </submittedName>
</protein>
<name>B3RKB1_TRIAD</name>
<reference evidence="1 2" key="1">
    <citation type="journal article" date="2008" name="Nature">
        <title>The Trichoplax genome and the nature of placozoans.</title>
        <authorList>
            <person name="Srivastava M."/>
            <person name="Begovic E."/>
            <person name="Chapman J."/>
            <person name="Putnam N.H."/>
            <person name="Hellsten U."/>
            <person name="Kawashima T."/>
            <person name="Kuo A."/>
            <person name="Mitros T."/>
            <person name="Salamov A."/>
            <person name="Carpenter M.L."/>
            <person name="Signorovitch A.Y."/>
            <person name="Moreno M.A."/>
            <person name="Kamm K."/>
            <person name="Grimwood J."/>
            <person name="Schmutz J."/>
            <person name="Shapiro H."/>
            <person name="Grigoriev I.V."/>
            <person name="Buss L.W."/>
            <person name="Schierwater B."/>
            <person name="Dellaporta S.L."/>
            <person name="Rokhsar D.S."/>
        </authorList>
    </citation>
    <scope>NUCLEOTIDE SEQUENCE [LARGE SCALE GENOMIC DNA]</scope>
    <source>
        <strain evidence="1 2">Grell-BS-1999</strain>
    </source>
</reference>
<accession>B3RKB1</accession>
<dbReference type="RefSeq" id="XP_002109099.1">
    <property type="nucleotide sequence ID" value="XM_002109063.1"/>
</dbReference>
<dbReference type="InParanoid" id="B3RKB1"/>
<dbReference type="GeneID" id="6750313"/>
<organism evidence="1 2">
    <name type="scientific">Trichoplax adhaerens</name>
    <name type="common">Trichoplax reptans</name>
    <dbReference type="NCBI Taxonomy" id="10228"/>
    <lineage>
        <taxon>Eukaryota</taxon>
        <taxon>Metazoa</taxon>
        <taxon>Placozoa</taxon>
        <taxon>Uniplacotomia</taxon>
        <taxon>Trichoplacea</taxon>
        <taxon>Trichoplacidae</taxon>
        <taxon>Trichoplax</taxon>
    </lineage>
</organism>
<dbReference type="Gene3D" id="2.60.220.30">
    <property type="match status" value="1"/>
</dbReference>
<dbReference type="AlphaFoldDB" id="B3RKB1"/>
<dbReference type="PANTHER" id="PTHR35205:SF1">
    <property type="entry name" value="ZU5 DOMAIN-CONTAINING PROTEIN"/>
    <property type="match status" value="1"/>
</dbReference>
<proteinExistence type="predicted"/>
<dbReference type="EMBL" id="DS985241">
    <property type="protein sequence ID" value="EDV29897.1"/>
    <property type="molecule type" value="Genomic_DNA"/>
</dbReference>
<evidence type="ECO:0000313" key="2">
    <source>
        <dbReference type="Proteomes" id="UP000009022"/>
    </source>
</evidence>
<gene>
    <name evidence="1" type="ORF">TRIADDRAFT_52779</name>
</gene>
<dbReference type="PhylomeDB" id="B3RKB1"/>
<keyword evidence="2" id="KW-1185">Reference proteome</keyword>
<dbReference type="HOGENOM" id="CLU_034241_0_0_1"/>
<dbReference type="KEGG" id="tad:TRIADDRAFT_52779"/>
<dbReference type="Proteomes" id="UP000009022">
    <property type="component" value="Unassembled WGS sequence"/>
</dbReference>
<evidence type="ECO:0000313" key="1">
    <source>
        <dbReference type="EMBL" id="EDV29897.1"/>
    </source>
</evidence>
<dbReference type="PANTHER" id="PTHR35205">
    <property type="entry name" value="NB-ARC AND TPR DOMAIN PROTEIN"/>
    <property type="match status" value="1"/>
</dbReference>
<dbReference type="CTD" id="6750313"/>
<sequence length="547" mass="62868">MDTKSKPSPNFNSDNFLYTFRKESNQPVIKNSTKPTKGQHIETVYIILQDTNDRNDDSFQNKKHDKTPNDIGKPEMVTATLEIQERSDNCHLMKENNLNGTNWKSILPNCDINEIISKFLLKSLSDPDIFKEVKKYIQSNLLLSAREKSLSLNISSQERDEKHMVMLLKCMAQLKFYELASALSASSLEKIKAIGQQLYRCATSRLKERPEVMTQYPSEKFLCKANENNIIKMESLPGFELKIPVECLARDTEITITVYFADPPYNYGIQNIKATLLSPIIRIEPDRLELIKNSQYPTLQLPFFHGMESKPSSLIDDEEKNLIQLFSGKNLYAKWSTDDDIGNPLKRTEKACVFQIDHFAYFCAGINHSERPSKNFSAKSPQFLSLRLQQQIDFRVFLSVTGKGSAFIEIVITQKGIPYEPKRYKSVKQHELFNDLEDVTCLKNGYYQIKFLSSYLIHNSVDSKDSIKDIYINWNARNIYSVTYRCQLSDDEPAELCQIIIQCEGKNGKPTEVISSFIFLPNGVNEENLRESFVEGNFIISFEPLTD</sequence>